<reference evidence="2 3" key="1">
    <citation type="submission" date="2017-08" db="EMBL/GenBank/DDBJ databases">
        <title>Infants hospitalized years apart are colonized by the same room-sourced microbial strains.</title>
        <authorList>
            <person name="Brooks B."/>
            <person name="Olm M.R."/>
            <person name="Firek B.A."/>
            <person name="Baker R."/>
            <person name="Thomas B.C."/>
            <person name="Morowitz M.J."/>
            <person name="Banfield J.F."/>
        </authorList>
    </citation>
    <scope>NUCLEOTIDE SEQUENCE [LARGE SCALE GENOMIC DNA]</scope>
    <source>
        <strain evidence="2">S2_012_000_R2_81</strain>
    </source>
</reference>
<gene>
    <name evidence="2" type="ORF">DI603_11390</name>
</gene>
<feature type="signal peptide" evidence="1">
    <location>
        <begin position="1"/>
        <end position="21"/>
    </location>
</feature>
<sequence>MHRNIWPLAALLLGLGGAAVADEGARPLAFADFFVQPIGPRGLQPTPRLLAAVGQPVQLTGFIVKREQPLPGHFLLAPRPVSMAEHADGEADDLPAQTVTVLLPASQRDRIVAAEPGPVTLSGRLAWGPAEDETGRVSWLRLQLDEGALAAAPGTPATPANRHSH</sequence>
<protein>
    <submittedName>
        <fullName evidence="2">Uncharacterized protein</fullName>
    </submittedName>
</protein>
<proteinExistence type="predicted"/>
<name>A0A2W5DMV9_9BURK</name>
<keyword evidence="1" id="KW-0732">Signal</keyword>
<evidence type="ECO:0000313" key="3">
    <source>
        <dbReference type="Proteomes" id="UP000249633"/>
    </source>
</evidence>
<accession>A0A2W5DMV9</accession>
<dbReference type="AlphaFoldDB" id="A0A2W5DMV9"/>
<evidence type="ECO:0000256" key="1">
    <source>
        <dbReference type="SAM" id="SignalP"/>
    </source>
</evidence>
<dbReference type="Proteomes" id="UP000249633">
    <property type="component" value="Unassembled WGS sequence"/>
</dbReference>
<feature type="chain" id="PRO_5016110831" evidence="1">
    <location>
        <begin position="22"/>
        <end position="165"/>
    </location>
</feature>
<comment type="caution">
    <text evidence="2">The sequence shown here is derived from an EMBL/GenBank/DDBJ whole genome shotgun (WGS) entry which is preliminary data.</text>
</comment>
<dbReference type="EMBL" id="QFOD01000009">
    <property type="protein sequence ID" value="PZP32053.1"/>
    <property type="molecule type" value="Genomic_DNA"/>
</dbReference>
<organism evidence="2 3">
    <name type="scientific">Roseateles depolymerans</name>
    <dbReference type="NCBI Taxonomy" id="76731"/>
    <lineage>
        <taxon>Bacteria</taxon>
        <taxon>Pseudomonadati</taxon>
        <taxon>Pseudomonadota</taxon>
        <taxon>Betaproteobacteria</taxon>
        <taxon>Burkholderiales</taxon>
        <taxon>Sphaerotilaceae</taxon>
        <taxon>Roseateles</taxon>
    </lineage>
</organism>
<evidence type="ECO:0000313" key="2">
    <source>
        <dbReference type="EMBL" id="PZP32053.1"/>
    </source>
</evidence>